<dbReference type="InterPro" id="IPR036396">
    <property type="entry name" value="Cyt_P450_sf"/>
</dbReference>
<dbReference type="EMBL" id="CM001466">
    <property type="protein sequence ID" value="EHY89066.1"/>
    <property type="molecule type" value="Genomic_DNA"/>
</dbReference>
<dbReference type="GO" id="GO:0016705">
    <property type="term" value="F:oxidoreductase activity, acting on paired donors, with incorporation or reduction of molecular oxygen"/>
    <property type="evidence" value="ECO:0007669"/>
    <property type="project" value="InterPro"/>
</dbReference>
<accession>H8G3P8</accession>
<dbReference type="GO" id="GO:0004497">
    <property type="term" value="F:monooxygenase activity"/>
    <property type="evidence" value="ECO:0007669"/>
    <property type="project" value="InterPro"/>
</dbReference>
<dbReference type="RefSeq" id="WP_005441343.1">
    <property type="nucleotide sequence ID" value="NZ_CM001466.1"/>
</dbReference>
<dbReference type="HOGENOM" id="CLU_078204_0_0_11"/>
<dbReference type="OrthoDB" id="5006855at2"/>
<dbReference type="AlphaFoldDB" id="H8G3P8"/>
<sequence>MDIVNEPGTVARLLSDRRYVVPRVPGGTAVGLEWLRATVARFSTGTAHRRRRAAVAAILRELDPEELRERARQAEGEPATLVVQVLASALDLRVDPGDVVAVAQYYQPHTGASEEADEAVRRLVTACGGRADERAAALIGVLVQACEATALLVSRCRAAARGRRGSAEDVVAHVLRADPPVRATRRVGRDGVEVLVDLAAADLPFGAGVHACPGRGHAVAVACGAVERLWEEGR</sequence>
<evidence type="ECO:0008006" key="3">
    <source>
        <dbReference type="Google" id="ProtNLM"/>
    </source>
</evidence>
<keyword evidence="2" id="KW-1185">Reference proteome</keyword>
<protein>
    <recommendedName>
        <fullName evidence="3">Cytochrome P450</fullName>
    </recommendedName>
</protein>
<dbReference type="InterPro" id="IPR017972">
    <property type="entry name" value="Cyt_P450_CS"/>
</dbReference>
<dbReference type="Proteomes" id="UP000004705">
    <property type="component" value="Chromosome"/>
</dbReference>
<dbReference type="PROSITE" id="PS00086">
    <property type="entry name" value="CYTOCHROME_P450"/>
    <property type="match status" value="1"/>
</dbReference>
<evidence type="ECO:0000313" key="2">
    <source>
        <dbReference type="Proteomes" id="UP000004705"/>
    </source>
</evidence>
<name>H8G3P8_9PSEU</name>
<dbReference type="SUPFAM" id="SSF48264">
    <property type="entry name" value="Cytochrome P450"/>
    <property type="match status" value="1"/>
</dbReference>
<reference evidence="1 2" key="1">
    <citation type="journal article" date="2012" name="Stand. Genomic Sci.">
        <title>Genome sequence of the soil bacterium Saccharomonospora azurea type strain (NA-128(T)).</title>
        <authorList>
            <person name="Klenk H.P."/>
            <person name="Held B."/>
            <person name="Lucas S."/>
            <person name="Lapidus A."/>
            <person name="Copeland A."/>
            <person name="Hammon N."/>
            <person name="Pitluck S."/>
            <person name="Goodwin L.A."/>
            <person name="Han C."/>
            <person name="Tapia R."/>
            <person name="Brambilla E.M."/>
            <person name="Potter G."/>
            <person name="Land M."/>
            <person name="Ivanova N."/>
            <person name="Rohde M."/>
            <person name="Goker M."/>
            <person name="Detter J.C."/>
            <person name="Kyrpides N.C."/>
            <person name="Woyke T."/>
        </authorList>
    </citation>
    <scope>NUCLEOTIDE SEQUENCE [LARGE SCALE GENOMIC DNA]</scope>
    <source>
        <strain evidence="1 2">NA-128</strain>
    </source>
</reference>
<dbReference type="GO" id="GO:0020037">
    <property type="term" value="F:heme binding"/>
    <property type="evidence" value="ECO:0007669"/>
    <property type="project" value="InterPro"/>
</dbReference>
<dbReference type="GO" id="GO:0005506">
    <property type="term" value="F:iron ion binding"/>
    <property type="evidence" value="ECO:0007669"/>
    <property type="project" value="InterPro"/>
</dbReference>
<evidence type="ECO:0000313" key="1">
    <source>
        <dbReference type="EMBL" id="EHY89066.1"/>
    </source>
</evidence>
<organism evidence="1 2">
    <name type="scientific">Saccharomonospora azurea NA-128</name>
    <dbReference type="NCBI Taxonomy" id="882081"/>
    <lineage>
        <taxon>Bacteria</taxon>
        <taxon>Bacillati</taxon>
        <taxon>Actinomycetota</taxon>
        <taxon>Actinomycetes</taxon>
        <taxon>Pseudonocardiales</taxon>
        <taxon>Pseudonocardiaceae</taxon>
        <taxon>Saccharomonospora</taxon>
    </lineage>
</organism>
<gene>
    <name evidence="1" type="ORF">SacazDRAFT_02155</name>
</gene>
<proteinExistence type="predicted"/>